<dbReference type="SUPFAM" id="SSF55874">
    <property type="entry name" value="ATPase domain of HSP90 chaperone/DNA topoisomerase II/histidine kinase"/>
    <property type="match status" value="1"/>
</dbReference>
<dbReference type="RefSeq" id="WP_132706654.1">
    <property type="nucleotide sequence ID" value="NZ_JACIGF010000001.1"/>
</dbReference>
<dbReference type="SUPFAM" id="SSF47384">
    <property type="entry name" value="Homodimeric domain of signal transducing histidine kinase"/>
    <property type="match status" value="1"/>
</dbReference>
<dbReference type="PANTHER" id="PTHR43065">
    <property type="entry name" value="SENSOR HISTIDINE KINASE"/>
    <property type="match status" value="1"/>
</dbReference>
<dbReference type="InterPro" id="IPR003594">
    <property type="entry name" value="HATPase_dom"/>
</dbReference>
<dbReference type="InterPro" id="IPR036890">
    <property type="entry name" value="HATPase_C_sf"/>
</dbReference>
<dbReference type="OrthoDB" id="9789238at2"/>
<dbReference type="GO" id="GO:0000155">
    <property type="term" value="F:phosphorelay sensor kinase activity"/>
    <property type="evidence" value="ECO:0007669"/>
    <property type="project" value="InterPro"/>
</dbReference>
<dbReference type="SMART" id="SM00387">
    <property type="entry name" value="HATPase_c"/>
    <property type="match status" value="1"/>
</dbReference>
<keyword evidence="7" id="KW-0067">ATP-binding</keyword>
<dbReference type="InParanoid" id="A0A4R2PR58"/>
<dbReference type="PRINTS" id="PR00344">
    <property type="entry name" value="BCTRLSENSOR"/>
</dbReference>
<dbReference type="EC" id="2.7.13.3" evidence="2"/>
<evidence type="ECO:0000256" key="7">
    <source>
        <dbReference type="ARBA" id="ARBA00022840"/>
    </source>
</evidence>
<keyword evidence="8" id="KW-0902">Two-component regulatory system</keyword>
<dbReference type="InterPro" id="IPR003661">
    <property type="entry name" value="HisK_dim/P_dom"/>
</dbReference>
<feature type="compositionally biased region" description="Low complexity" evidence="9">
    <location>
        <begin position="7"/>
        <end position="25"/>
    </location>
</feature>
<comment type="caution">
    <text evidence="11">The sequence shown here is derived from an EMBL/GenBank/DDBJ whole genome shotgun (WGS) entry which is preliminary data.</text>
</comment>
<feature type="domain" description="Histidine kinase" evidence="10">
    <location>
        <begin position="183"/>
        <end position="406"/>
    </location>
</feature>
<dbReference type="FunCoup" id="A0A4R2PR58">
    <property type="interactions" value="66"/>
</dbReference>
<evidence type="ECO:0000256" key="3">
    <source>
        <dbReference type="ARBA" id="ARBA00022553"/>
    </source>
</evidence>
<proteinExistence type="predicted"/>
<dbReference type="PROSITE" id="PS50109">
    <property type="entry name" value="HIS_KIN"/>
    <property type="match status" value="1"/>
</dbReference>
<keyword evidence="6 11" id="KW-0418">Kinase</keyword>
<dbReference type="GO" id="GO:0005524">
    <property type="term" value="F:ATP binding"/>
    <property type="evidence" value="ECO:0007669"/>
    <property type="project" value="UniProtKB-KW"/>
</dbReference>
<dbReference type="InterPro" id="IPR005467">
    <property type="entry name" value="His_kinase_dom"/>
</dbReference>
<dbReference type="SMART" id="SM00388">
    <property type="entry name" value="HisKA"/>
    <property type="match status" value="1"/>
</dbReference>
<keyword evidence="12" id="KW-1185">Reference proteome</keyword>
<dbReference type="EMBL" id="SLXO01000001">
    <property type="protein sequence ID" value="TCP38310.1"/>
    <property type="molecule type" value="Genomic_DNA"/>
</dbReference>
<dbReference type="Gene3D" id="3.30.565.10">
    <property type="entry name" value="Histidine kinase-like ATPase, C-terminal domain"/>
    <property type="match status" value="1"/>
</dbReference>
<dbReference type="Pfam" id="PF02518">
    <property type="entry name" value="HATPase_c"/>
    <property type="match status" value="1"/>
</dbReference>
<evidence type="ECO:0000256" key="6">
    <source>
        <dbReference type="ARBA" id="ARBA00022777"/>
    </source>
</evidence>
<dbReference type="CDD" id="cd00082">
    <property type="entry name" value="HisKA"/>
    <property type="match status" value="1"/>
</dbReference>
<dbReference type="Pfam" id="PF00512">
    <property type="entry name" value="HisKA"/>
    <property type="match status" value="1"/>
</dbReference>
<protein>
    <recommendedName>
        <fullName evidence="2">histidine kinase</fullName>
        <ecNumber evidence="2">2.7.13.3</ecNumber>
    </recommendedName>
</protein>
<dbReference type="SUPFAM" id="SSF55785">
    <property type="entry name" value="PYP-like sensor domain (PAS domain)"/>
    <property type="match status" value="1"/>
</dbReference>
<evidence type="ECO:0000313" key="12">
    <source>
        <dbReference type="Proteomes" id="UP000295399"/>
    </source>
</evidence>
<dbReference type="Gene3D" id="1.10.287.130">
    <property type="match status" value="1"/>
</dbReference>
<reference evidence="11 12" key="1">
    <citation type="submission" date="2019-03" db="EMBL/GenBank/DDBJ databases">
        <title>Genomic Encyclopedia of Type Strains, Phase IV (KMG-IV): sequencing the most valuable type-strain genomes for metagenomic binning, comparative biology and taxonomic classification.</title>
        <authorList>
            <person name="Goeker M."/>
        </authorList>
    </citation>
    <scope>NUCLEOTIDE SEQUENCE [LARGE SCALE GENOMIC DNA]</scope>
    <source>
        <strain evidence="11 12">DSM 2132</strain>
    </source>
</reference>
<feature type="region of interest" description="Disordered" evidence="9">
    <location>
        <begin position="1"/>
        <end position="48"/>
    </location>
</feature>
<evidence type="ECO:0000259" key="10">
    <source>
        <dbReference type="PROSITE" id="PS50109"/>
    </source>
</evidence>
<evidence type="ECO:0000256" key="4">
    <source>
        <dbReference type="ARBA" id="ARBA00022679"/>
    </source>
</evidence>
<evidence type="ECO:0000256" key="2">
    <source>
        <dbReference type="ARBA" id="ARBA00012438"/>
    </source>
</evidence>
<comment type="catalytic activity">
    <reaction evidence="1">
        <text>ATP + protein L-histidine = ADP + protein N-phospho-L-histidine.</text>
        <dbReference type="EC" id="2.7.13.3"/>
    </reaction>
</comment>
<dbReference type="Gene3D" id="3.30.450.20">
    <property type="entry name" value="PAS domain"/>
    <property type="match status" value="1"/>
</dbReference>
<dbReference type="Proteomes" id="UP000295399">
    <property type="component" value="Unassembled WGS sequence"/>
</dbReference>
<evidence type="ECO:0000256" key="9">
    <source>
        <dbReference type="SAM" id="MobiDB-lite"/>
    </source>
</evidence>
<dbReference type="InterPro" id="IPR035965">
    <property type="entry name" value="PAS-like_dom_sf"/>
</dbReference>
<name>A0A4R2PR58_RHOSA</name>
<dbReference type="InterPro" id="IPR004358">
    <property type="entry name" value="Sig_transdc_His_kin-like_C"/>
</dbReference>
<accession>A0A4R2PR58</accession>
<keyword evidence="5" id="KW-0547">Nucleotide-binding</keyword>
<evidence type="ECO:0000313" key="11">
    <source>
        <dbReference type="EMBL" id="TCP38310.1"/>
    </source>
</evidence>
<keyword evidence="3" id="KW-0597">Phosphoprotein</keyword>
<gene>
    <name evidence="11" type="ORF">EV659_101209</name>
</gene>
<dbReference type="InterPro" id="IPR036097">
    <property type="entry name" value="HisK_dim/P_sf"/>
</dbReference>
<dbReference type="AlphaFoldDB" id="A0A4R2PR58"/>
<dbReference type="PANTHER" id="PTHR43065:SF10">
    <property type="entry name" value="PEROXIDE STRESS-ACTIVATED HISTIDINE KINASE MAK3"/>
    <property type="match status" value="1"/>
</dbReference>
<evidence type="ECO:0000256" key="1">
    <source>
        <dbReference type="ARBA" id="ARBA00000085"/>
    </source>
</evidence>
<keyword evidence="4" id="KW-0808">Transferase</keyword>
<evidence type="ECO:0000256" key="8">
    <source>
        <dbReference type="ARBA" id="ARBA00023012"/>
    </source>
</evidence>
<sequence length="419" mass="43619">MSPIAPGPDDASAGTPPADAPAPDGHPVNAQGAAPPRVEAQAGEPDARAPSLDLAEILDILPPATLVVDGVNRIRFANDAAERLLERSQRRLARCRLEDIVGRSGALVGLAARARVSGGGVIGEADMTLPSRDDVRMSAQAVAVDGAPGHVAICITQWAFGTRDDRRREVQGAALSARGLAAMLAHEIKNPLSGVRGAAQLLEASAHGETAGLPELIIAEVDRIRALVDELETFTNPAFAEAGPENIHALLNHVLDLARAGVAADVAIQTRFDPSLPPVLGQRDRLIQVFLNLIKNAAEAAGAHAGGDARITLTTAYRPGYAIRPRQGELAGRRALALEITVADNGPGVPEHLIDHIFDPFVSDKAQGGGLGLAVAAKYVADHDGLIECRNTETGALFRVLLPSAPLDPAAPSDKDQAP</sequence>
<evidence type="ECO:0000256" key="5">
    <source>
        <dbReference type="ARBA" id="ARBA00022741"/>
    </source>
</evidence>
<organism evidence="11 12">
    <name type="scientific">Rhodothalassium salexigens DSM 2132</name>
    <dbReference type="NCBI Taxonomy" id="1188247"/>
    <lineage>
        <taxon>Bacteria</taxon>
        <taxon>Pseudomonadati</taxon>
        <taxon>Pseudomonadota</taxon>
        <taxon>Alphaproteobacteria</taxon>
        <taxon>Rhodothalassiales</taxon>
        <taxon>Rhodothalassiaceae</taxon>
        <taxon>Rhodothalassium</taxon>
    </lineage>
</organism>